<comment type="similarity">
    <text evidence="2 8">Belongs to the glycosyl hydrolase 42 family.</text>
</comment>
<evidence type="ECO:0000256" key="8">
    <source>
        <dbReference type="PIRNR" id="PIRNR001084"/>
    </source>
</evidence>
<sequence length="710" mass="80778">MSKSIKLQALQLGVCYYPEHWPESLWEDDFRRMRELHMSVIRVGEFAWSIFEPEEGVFCFDLFDRALDLAHKYGLQVIMGTPTATPPAWLTQRYPEVLNVSQDGVTYQHGARRHYNYSSPKYRELCARITRELTEHYKDHPAIIGWQIDNELNCEINVFYAEADHQAFREWLQARYGSLDELNQAWGTVFWNQTYTAWEQVHLTRPTVSDSPNPHQALDEKRFISDNAISFAKIQTDIIRETAPNQWITTNGMFGHLDSHELTEQLLDFFSFDSYPQFSTIFPGSEDNPLLDRAWSLHLSGTRSISPNFCVMEQQSGPGGWVNRIEMASPRPGQMRLWTYQSILHGADMLLYFRWRTATVGTEIYWHGLNDYHNRPNRRIQEAAQVGRELAAVGGALAGTKFQADVAIVRDYDNQWDGELDKWHGPLTGMSERAWFKQLQAQHIPVDVIYMRSQTTVEDLLRYRTLIYPHAAMMTADTAELLAKFVEQGGRIVFGARTGYKNKQGHCLMEPMPGPVASLCGVTVEDFTLVKGTVPAARLKWTDAEPMAASAPVSAEAAILASASRPVSVEETVCWAEAFNDILQVENPDVETVAVYASEYYEGKPALTRRKIGLGEAWYYGAAFSEPVVGELVRRLGLKSPVEKWLVLPPQVELGIRAADRTEHVFLLNYGNTPAEIQLKQMTLDVLSGEMLNHTVQLPPYGVMILLKEK</sequence>
<evidence type="ECO:0000256" key="7">
    <source>
        <dbReference type="ARBA" id="ARBA00023295"/>
    </source>
</evidence>
<evidence type="ECO:0000256" key="1">
    <source>
        <dbReference type="ARBA" id="ARBA00001412"/>
    </source>
</evidence>
<feature type="domain" description="Glycoside hydrolase family 42 N-terminal" evidence="9">
    <location>
        <begin position="15"/>
        <end position="392"/>
    </location>
</feature>
<name>A0ABW0K7P4_9BACL</name>
<evidence type="ECO:0000256" key="3">
    <source>
        <dbReference type="ARBA" id="ARBA00012756"/>
    </source>
</evidence>
<dbReference type="PIRSF" id="PIRSF001084">
    <property type="entry name" value="B-galactosidase"/>
    <property type="match status" value="1"/>
</dbReference>
<dbReference type="SUPFAM" id="SSF51445">
    <property type="entry name" value="(Trans)glycosidases"/>
    <property type="match status" value="1"/>
</dbReference>
<dbReference type="SUPFAM" id="SSF52317">
    <property type="entry name" value="Class I glutamine amidotransferase-like"/>
    <property type="match status" value="1"/>
</dbReference>
<dbReference type="EMBL" id="JBHSMJ010000018">
    <property type="protein sequence ID" value="MFC5449415.1"/>
    <property type="molecule type" value="Genomic_DNA"/>
</dbReference>
<evidence type="ECO:0000313" key="12">
    <source>
        <dbReference type="EMBL" id="MFC5449415.1"/>
    </source>
</evidence>
<dbReference type="CDD" id="cd03143">
    <property type="entry name" value="A4_beta-galactosidase_middle_domain"/>
    <property type="match status" value="1"/>
</dbReference>
<dbReference type="Pfam" id="PF02449">
    <property type="entry name" value="Glyco_hydro_42"/>
    <property type="match status" value="1"/>
</dbReference>
<dbReference type="GO" id="GO:0004565">
    <property type="term" value="F:beta-galactosidase activity"/>
    <property type="evidence" value="ECO:0007669"/>
    <property type="project" value="UniProtKB-EC"/>
</dbReference>
<dbReference type="Gene3D" id="3.40.50.880">
    <property type="match status" value="1"/>
</dbReference>
<feature type="domain" description="Beta-galactosidase trimerisation" evidence="10">
    <location>
        <begin position="404"/>
        <end position="637"/>
    </location>
</feature>
<evidence type="ECO:0000259" key="11">
    <source>
        <dbReference type="Pfam" id="PF08533"/>
    </source>
</evidence>
<evidence type="ECO:0000256" key="6">
    <source>
        <dbReference type="ARBA" id="ARBA00022833"/>
    </source>
</evidence>
<feature type="domain" description="Beta-galactosidase C-terminal" evidence="11">
    <location>
        <begin position="652"/>
        <end position="706"/>
    </location>
</feature>
<dbReference type="Gene3D" id="2.60.40.1180">
    <property type="entry name" value="Golgi alpha-mannosidase II"/>
    <property type="match status" value="1"/>
</dbReference>
<dbReference type="InterPro" id="IPR029062">
    <property type="entry name" value="Class_I_gatase-like"/>
</dbReference>
<dbReference type="InterPro" id="IPR013739">
    <property type="entry name" value="Beta_galactosidase_C"/>
</dbReference>
<evidence type="ECO:0000256" key="2">
    <source>
        <dbReference type="ARBA" id="ARBA00005940"/>
    </source>
</evidence>
<dbReference type="Proteomes" id="UP001596044">
    <property type="component" value="Unassembled WGS sequence"/>
</dbReference>
<gene>
    <name evidence="12" type="ORF">ACFPOG_14190</name>
</gene>
<keyword evidence="4" id="KW-0479">Metal-binding</keyword>
<evidence type="ECO:0000256" key="5">
    <source>
        <dbReference type="ARBA" id="ARBA00022801"/>
    </source>
</evidence>
<dbReference type="Gene3D" id="3.20.20.80">
    <property type="entry name" value="Glycosidases"/>
    <property type="match status" value="1"/>
</dbReference>
<dbReference type="RefSeq" id="WP_270879806.1">
    <property type="nucleotide sequence ID" value="NZ_JAQFVF010000026.1"/>
</dbReference>
<dbReference type="InterPro" id="IPR013738">
    <property type="entry name" value="Beta_galactosidase_Trimer"/>
</dbReference>
<proteinExistence type="inferred from homology"/>
<dbReference type="InterPro" id="IPR013780">
    <property type="entry name" value="Glyco_hydro_b"/>
</dbReference>
<dbReference type="InterPro" id="IPR017853">
    <property type="entry name" value="GH"/>
</dbReference>
<dbReference type="InterPro" id="IPR013529">
    <property type="entry name" value="Glyco_hydro_42_N"/>
</dbReference>
<keyword evidence="13" id="KW-1185">Reference proteome</keyword>
<accession>A0ABW0K7P4</accession>
<reference evidence="13" key="1">
    <citation type="journal article" date="2019" name="Int. J. Syst. Evol. Microbiol.">
        <title>The Global Catalogue of Microorganisms (GCM) 10K type strain sequencing project: providing services to taxonomists for standard genome sequencing and annotation.</title>
        <authorList>
            <consortium name="The Broad Institute Genomics Platform"/>
            <consortium name="The Broad Institute Genome Sequencing Center for Infectious Disease"/>
            <person name="Wu L."/>
            <person name="Ma J."/>
        </authorList>
    </citation>
    <scope>NUCLEOTIDE SEQUENCE [LARGE SCALE GENOMIC DNA]</scope>
    <source>
        <strain evidence="13">KACC 11904</strain>
    </source>
</reference>
<dbReference type="PANTHER" id="PTHR36447:SF2">
    <property type="entry name" value="BETA-GALACTOSIDASE YESZ"/>
    <property type="match status" value="1"/>
</dbReference>
<dbReference type="Pfam" id="PF08533">
    <property type="entry name" value="Glyco_hydro_42C"/>
    <property type="match status" value="1"/>
</dbReference>
<keyword evidence="5 8" id="KW-0378">Hydrolase</keyword>
<evidence type="ECO:0000259" key="9">
    <source>
        <dbReference type="Pfam" id="PF02449"/>
    </source>
</evidence>
<keyword evidence="6" id="KW-0862">Zinc</keyword>
<comment type="caution">
    <text evidence="12">The sequence shown here is derived from an EMBL/GenBank/DDBJ whole genome shotgun (WGS) entry which is preliminary data.</text>
</comment>
<evidence type="ECO:0000256" key="4">
    <source>
        <dbReference type="ARBA" id="ARBA00022723"/>
    </source>
</evidence>
<dbReference type="Pfam" id="PF08532">
    <property type="entry name" value="Glyco_hydro_42M"/>
    <property type="match status" value="1"/>
</dbReference>
<keyword evidence="7 8" id="KW-0326">Glycosidase</keyword>
<evidence type="ECO:0000313" key="13">
    <source>
        <dbReference type="Proteomes" id="UP001596044"/>
    </source>
</evidence>
<dbReference type="InterPro" id="IPR003476">
    <property type="entry name" value="Glyco_hydro_42"/>
</dbReference>
<evidence type="ECO:0000259" key="10">
    <source>
        <dbReference type="Pfam" id="PF08532"/>
    </source>
</evidence>
<comment type="catalytic activity">
    <reaction evidence="1 8">
        <text>Hydrolysis of terminal non-reducing beta-D-galactose residues in beta-D-galactosides.</text>
        <dbReference type="EC" id="3.2.1.23"/>
    </reaction>
</comment>
<protein>
    <recommendedName>
        <fullName evidence="3 8">Beta-galactosidase</fullName>
        <shortName evidence="8">Beta-gal</shortName>
        <ecNumber evidence="3 8">3.2.1.23</ecNumber>
    </recommendedName>
</protein>
<organism evidence="12 13">
    <name type="scientific">Paenibacillus aestuarii</name>
    <dbReference type="NCBI Taxonomy" id="516965"/>
    <lineage>
        <taxon>Bacteria</taxon>
        <taxon>Bacillati</taxon>
        <taxon>Bacillota</taxon>
        <taxon>Bacilli</taxon>
        <taxon>Bacillales</taxon>
        <taxon>Paenibacillaceae</taxon>
        <taxon>Paenibacillus</taxon>
    </lineage>
</organism>
<dbReference type="EC" id="3.2.1.23" evidence="3 8"/>
<dbReference type="PANTHER" id="PTHR36447">
    <property type="entry name" value="BETA-GALACTOSIDASE GANA"/>
    <property type="match status" value="1"/>
</dbReference>